<dbReference type="EMBL" id="JAPESX010003458">
    <property type="protein sequence ID" value="KAJ8104916.1"/>
    <property type="molecule type" value="Genomic_DNA"/>
</dbReference>
<keyword evidence="2" id="KW-1185">Reference proteome</keyword>
<comment type="caution">
    <text evidence="1">The sequence shown here is derived from an EMBL/GenBank/DDBJ whole genome shotgun (WGS) entry which is preliminary data.</text>
</comment>
<evidence type="ECO:0000313" key="1">
    <source>
        <dbReference type="EMBL" id="KAJ8104916.1"/>
    </source>
</evidence>
<proteinExistence type="predicted"/>
<organism evidence="1 2">
    <name type="scientific">Nemania bipapillata</name>
    <dbReference type="NCBI Taxonomy" id="110536"/>
    <lineage>
        <taxon>Eukaryota</taxon>
        <taxon>Fungi</taxon>
        <taxon>Dikarya</taxon>
        <taxon>Ascomycota</taxon>
        <taxon>Pezizomycotina</taxon>
        <taxon>Sordariomycetes</taxon>
        <taxon>Xylariomycetidae</taxon>
        <taxon>Xylariales</taxon>
        <taxon>Xylariaceae</taxon>
        <taxon>Nemania</taxon>
    </lineage>
</organism>
<sequence>MFDEYALTNPFHNNTYAGISPSRPELSQAGKTVVITGGSSGIGYGIAQGFVAASAARVIILGRRADVVAAAATRLASAPGYAGRVDGVPCDIADPPAVDAFWDRLRADGVVVDVLGL</sequence>
<accession>A0ACC2HPD2</accession>
<gene>
    <name evidence="1" type="ORF">ONZ43_g7632</name>
</gene>
<evidence type="ECO:0000313" key="2">
    <source>
        <dbReference type="Proteomes" id="UP001153334"/>
    </source>
</evidence>
<name>A0ACC2HPD2_9PEZI</name>
<dbReference type="Proteomes" id="UP001153334">
    <property type="component" value="Unassembled WGS sequence"/>
</dbReference>
<reference evidence="1" key="1">
    <citation type="submission" date="2022-11" db="EMBL/GenBank/DDBJ databases">
        <title>Genome Sequence of Nemania bipapillata.</title>
        <authorList>
            <person name="Buettner E."/>
        </authorList>
    </citation>
    <scope>NUCLEOTIDE SEQUENCE</scope>
    <source>
        <strain evidence="1">CP14</strain>
    </source>
</reference>
<protein>
    <submittedName>
        <fullName evidence="1">Uncharacterized protein</fullName>
    </submittedName>
</protein>